<dbReference type="EMBL" id="AP018694">
    <property type="protein sequence ID" value="BBE16458.1"/>
    <property type="molecule type" value="Genomic_DNA"/>
</dbReference>
<dbReference type="KEGG" id="anf:AQPE_0596"/>
<evidence type="ECO:0000313" key="1">
    <source>
        <dbReference type="EMBL" id="BBE16458.1"/>
    </source>
</evidence>
<dbReference type="AlphaFoldDB" id="A0A5K7S4G9"/>
<sequence>MRLATAVGQTHGCYFVNKLLSYVSSDFQPDTFQVSIRLCVLILLQK</sequence>
<reference evidence="1" key="1">
    <citation type="journal article" date="2020" name="Int. J. Syst. Evol. Microbiol.">
        <title>Aquipluma nitroreducens gen. nov. sp. nov., a novel facultatively anaerobic bacterium isolated from a freshwater lake.</title>
        <authorList>
            <person name="Watanabe M."/>
            <person name="Kojima H."/>
            <person name="Fukui M."/>
        </authorList>
    </citation>
    <scope>NUCLEOTIDE SEQUENCE</scope>
    <source>
        <strain evidence="1">MeG22</strain>
    </source>
</reference>
<proteinExistence type="predicted"/>
<dbReference type="Proteomes" id="UP001193389">
    <property type="component" value="Chromosome"/>
</dbReference>
<protein>
    <submittedName>
        <fullName evidence="1">Uncharacterized protein</fullName>
    </submittedName>
</protein>
<name>A0A5K7S4G9_9BACT</name>
<gene>
    <name evidence="1" type="ORF">AQPE_0596</name>
</gene>
<accession>A0A5K7S4G9</accession>
<keyword evidence="2" id="KW-1185">Reference proteome</keyword>
<organism evidence="1 2">
    <name type="scientific">Aquipluma nitroreducens</name>
    <dbReference type="NCBI Taxonomy" id="2010828"/>
    <lineage>
        <taxon>Bacteria</taxon>
        <taxon>Pseudomonadati</taxon>
        <taxon>Bacteroidota</taxon>
        <taxon>Bacteroidia</taxon>
        <taxon>Marinilabiliales</taxon>
        <taxon>Prolixibacteraceae</taxon>
        <taxon>Aquipluma</taxon>
    </lineage>
</organism>
<evidence type="ECO:0000313" key="2">
    <source>
        <dbReference type="Proteomes" id="UP001193389"/>
    </source>
</evidence>